<dbReference type="EMBL" id="BPLQ01014723">
    <property type="protein sequence ID" value="GIY82394.1"/>
    <property type="molecule type" value="Genomic_DNA"/>
</dbReference>
<name>A0AAV4WKL1_9ARAC</name>
<sequence length="219" mass="25840">MEFFVQSKILDIRFFHESADETTGNQWIHIEKRIDLMVENINIIKSNYWDKGVDEIFILRAEFIGKNIHVLKFLLKSTYDRLPWEEIEFCLAIFIQCCKKQVADNLFYNCVLSKEAWLQHLENFSKLLDSEQKNFKNSDVIKLAKTFRLKRTDVINKIIKNHSQFQNLYTDYESIRDHHSLEAIKKYADMAIAANATEKEGQLLVIRALQVMGENFKAP</sequence>
<accession>A0AAV4WKL1</accession>
<proteinExistence type="predicted"/>
<keyword evidence="2" id="KW-1185">Reference proteome</keyword>
<protein>
    <submittedName>
        <fullName evidence="1">Ankyrin-3</fullName>
    </submittedName>
</protein>
<gene>
    <name evidence="1" type="primary">Ank3_28</name>
    <name evidence="1" type="ORF">CDAR_428141</name>
</gene>
<organism evidence="1 2">
    <name type="scientific">Caerostris darwini</name>
    <dbReference type="NCBI Taxonomy" id="1538125"/>
    <lineage>
        <taxon>Eukaryota</taxon>
        <taxon>Metazoa</taxon>
        <taxon>Ecdysozoa</taxon>
        <taxon>Arthropoda</taxon>
        <taxon>Chelicerata</taxon>
        <taxon>Arachnida</taxon>
        <taxon>Araneae</taxon>
        <taxon>Araneomorphae</taxon>
        <taxon>Entelegynae</taxon>
        <taxon>Araneoidea</taxon>
        <taxon>Araneidae</taxon>
        <taxon>Caerostris</taxon>
    </lineage>
</organism>
<comment type="caution">
    <text evidence="1">The sequence shown here is derived from an EMBL/GenBank/DDBJ whole genome shotgun (WGS) entry which is preliminary data.</text>
</comment>
<evidence type="ECO:0000313" key="1">
    <source>
        <dbReference type="EMBL" id="GIY82394.1"/>
    </source>
</evidence>
<dbReference type="AlphaFoldDB" id="A0AAV4WKL1"/>
<dbReference type="Proteomes" id="UP001054837">
    <property type="component" value="Unassembled WGS sequence"/>
</dbReference>
<reference evidence="1 2" key="1">
    <citation type="submission" date="2021-06" db="EMBL/GenBank/DDBJ databases">
        <title>Caerostris darwini draft genome.</title>
        <authorList>
            <person name="Kono N."/>
            <person name="Arakawa K."/>
        </authorList>
    </citation>
    <scope>NUCLEOTIDE SEQUENCE [LARGE SCALE GENOMIC DNA]</scope>
</reference>
<evidence type="ECO:0000313" key="2">
    <source>
        <dbReference type="Proteomes" id="UP001054837"/>
    </source>
</evidence>